<dbReference type="PANTHER" id="PTHR11306">
    <property type="entry name" value="NIEMANN PICK TYPE C2 PROTEIN NPC2-RELATED"/>
    <property type="match status" value="1"/>
</dbReference>
<gene>
    <name evidence="8" type="ORF">Scaly_1709800</name>
</gene>
<dbReference type="PANTHER" id="PTHR11306:SF0">
    <property type="entry name" value="PHOSPHATIDYLGLYCEROL_PHOSPHATIDYLINOSITOL TRANSFER PROTEIN"/>
    <property type="match status" value="1"/>
</dbReference>
<protein>
    <recommendedName>
        <fullName evidence="7">MD-2-related lipid-recognition domain-containing protein</fullName>
    </recommendedName>
</protein>
<comment type="subunit">
    <text evidence="3">Monomer.</text>
</comment>
<dbReference type="EMBL" id="JACGWM010000010">
    <property type="protein sequence ID" value="KAL0346938.1"/>
    <property type="molecule type" value="Genomic_DNA"/>
</dbReference>
<comment type="similarity">
    <text evidence="2">Belongs to the NPC2 family.</text>
</comment>
<dbReference type="InterPro" id="IPR014756">
    <property type="entry name" value="Ig_E-set"/>
</dbReference>
<dbReference type="Pfam" id="PF02221">
    <property type="entry name" value="E1_DerP2_DerF2"/>
    <property type="match status" value="1"/>
</dbReference>
<keyword evidence="4" id="KW-0813">Transport</keyword>
<sequence>MLKQMKQLNVLEIETRINLSGLVLFGFFDHVEHNKKANYAVKVNGLEIDPYPISRGKNTTFQIAAATIYPFNSVLSGFHGISPSSENENLEHAFVFMFAKLDEAIKGGKLVIDVSYFGFHIHSEDHNLCAETSCPVTVGDFVVSHSQELPGITPPGSYTLKMTMVDEHKKQLTCITFDFSIGFIAEENSKADM</sequence>
<evidence type="ECO:0000259" key="7">
    <source>
        <dbReference type="SMART" id="SM00737"/>
    </source>
</evidence>
<reference evidence="8" key="2">
    <citation type="journal article" date="2024" name="Plant">
        <title>Genomic evolution and insights into agronomic trait innovations of Sesamum species.</title>
        <authorList>
            <person name="Miao H."/>
            <person name="Wang L."/>
            <person name="Qu L."/>
            <person name="Liu H."/>
            <person name="Sun Y."/>
            <person name="Le M."/>
            <person name="Wang Q."/>
            <person name="Wei S."/>
            <person name="Zheng Y."/>
            <person name="Lin W."/>
            <person name="Duan Y."/>
            <person name="Cao H."/>
            <person name="Xiong S."/>
            <person name="Wang X."/>
            <person name="Wei L."/>
            <person name="Li C."/>
            <person name="Ma Q."/>
            <person name="Ju M."/>
            <person name="Zhao R."/>
            <person name="Li G."/>
            <person name="Mu C."/>
            <person name="Tian Q."/>
            <person name="Mei H."/>
            <person name="Zhang T."/>
            <person name="Gao T."/>
            <person name="Zhang H."/>
        </authorList>
    </citation>
    <scope>NUCLEOTIDE SEQUENCE</scope>
    <source>
        <strain evidence="8">KEN8</strain>
    </source>
</reference>
<dbReference type="InterPro" id="IPR039670">
    <property type="entry name" value="NPC2-like"/>
</dbReference>
<evidence type="ECO:0000256" key="3">
    <source>
        <dbReference type="ARBA" id="ARBA00011245"/>
    </source>
</evidence>
<dbReference type="GO" id="GO:0032934">
    <property type="term" value="F:sterol binding"/>
    <property type="evidence" value="ECO:0007669"/>
    <property type="project" value="InterPro"/>
</dbReference>
<dbReference type="SMART" id="SM00737">
    <property type="entry name" value="ML"/>
    <property type="match status" value="1"/>
</dbReference>
<evidence type="ECO:0000256" key="5">
    <source>
        <dbReference type="ARBA" id="ARBA00022729"/>
    </source>
</evidence>
<evidence type="ECO:0000256" key="2">
    <source>
        <dbReference type="ARBA" id="ARBA00006370"/>
    </source>
</evidence>
<evidence type="ECO:0000256" key="6">
    <source>
        <dbReference type="ARBA" id="ARBA00023055"/>
    </source>
</evidence>
<dbReference type="InterPro" id="IPR003172">
    <property type="entry name" value="ML_dom"/>
</dbReference>
<dbReference type="GO" id="GO:0015918">
    <property type="term" value="P:sterol transport"/>
    <property type="evidence" value="ECO:0007669"/>
    <property type="project" value="InterPro"/>
</dbReference>
<evidence type="ECO:0000256" key="4">
    <source>
        <dbReference type="ARBA" id="ARBA00022448"/>
    </source>
</evidence>
<dbReference type="Gene3D" id="2.60.40.770">
    <property type="match status" value="1"/>
</dbReference>
<dbReference type="AlphaFoldDB" id="A0AAW2NUJ9"/>
<accession>A0AAW2NUJ9</accession>
<organism evidence="8">
    <name type="scientific">Sesamum calycinum</name>
    <dbReference type="NCBI Taxonomy" id="2727403"/>
    <lineage>
        <taxon>Eukaryota</taxon>
        <taxon>Viridiplantae</taxon>
        <taxon>Streptophyta</taxon>
        <taxon>Embryophyta</taxon>
        <taxon>Tracheophyta</taxon>
        <taxon>Spermatophyta</taxon>
        <taxon>Magnoliopsida</taxon>
        <taxon>eudicotyledons</taxon>
        <taxon>Gunneridae</taxon>
        <taxon>Pentapetalae</taxon>
        <taxon>asterids</taxon>
        <taxon>lamiids</taxon>
        <taxon>Lamiales</taxon>
        <taxon>Pedaliaceae</taxon>
        <taxon>Sesamum</taxon>
    </lineage>
</organism>
<reference evidence="8" key="1">
    <citation type="submission" date="2020-06" db="EMBL/GenBank/DDBJ databases">
        <authorList>
            <person name="Li T."/>
            <person name="Hu X."/>
            <person name="Zhang T."/>
            <person name="Song X."/>
            <person name="Zhang H."/>
            <person name="Dai N."/>
            <person name="Sheng W."/>
            <person name="Hou X."/>
            <person name="Wei L."/>
        </authorList>
    </citation>
    <scope>NUCLEOTIDE SEQUENCE</scope>
    <source>
        <strain evidence="8">KEN8</strain>
        <tissue evidence="8">Leaf</tissue>
    </source>
</reference>
<evidence type="ECO:0000256" key="1">
    <source>
        <dbReference type="ARBA" id="ARBA00002053"/>
    </source>
</evidence>
<comment type="caution">
    <text evidence="8">The sequence shown here is derived from an EMBL/GenBank/DDBJ whole genome shotgun (WGS) entry which is preliminary data.</text>
</comment>
<feature type="domain" description="MD-2-related lipid-recognition" evidence="7">
    <location>
        <begin position="31"/>
        <end position="179"/>
    </location>
</feature>
<dbReference type="SUPFAM" id="SSF81296">
    <property type="entry name" value="E set domains"/>
    <property type="match status" value="1"/>
</dbReference>
<name>A0AAW2NUJ9_9LAMI</name>
<keyword evidence="6" id="KW-0445">Lipid transport</keyword>
<evidence type="ECO:0000313" key="8">
    <source>
        <dbReference type="EMBL" id="KAL0346938.1"/>
    </source>
</evidence>
<keyword evidence="5" id="KW-0732">Signal</keyword>
<proteinExistence type="inferred from homology"/>
<comment type="function">
    <text evidence="1">Catalyzes the intermembrane transfer of phosphatidylglycerol and phosphatidylinositol.</text>
</comment>